<evidence type="ECO:0000313" key="17">
    <source>
        <dbReference type="Proteomes" id="UP001271007"/>
    </source>
</evidence>
<evidence type="ECO:0000256" key="3">
    <source>
        <dbReference type="ARBA" id="ARBA00004740"/>
    </source>
</evidence>
<accession>A0AAJ0LVB6</accession>
<comment type="subcellular location">
    <subcellularLocation>
        <location evidence="2">Secreted</location>
    </subcellularLocation>
</comment>
<keyword evidence="17" id="KW-1185">Reference proteome</keyword>
<dbReference type="PANTHER" id="PTHR43730:SF5">
    <property type="entry name" value="BETA-MANNOSIDASE A"/>
    <property type="match status" value="1"/>
</dbReference>
<dbReference type="GO" id="GO:0005576">
    <property type="term" value="C:extracellular region"/>
    <property type="evidence" value="ECO:0007669"/>
    <property type="project" value="UniProtKB-SubCell"/>
</dbReference>
<evidence type="ECO:0000256" key="11">
    <source>
        <dbReference type="ARBA" id="ARBA00023180"/>
    </source>
</evidence>
<comment type="subunit">
    <text evidence="5">Homodimer.</text>
</comment>
<comment type="similarity">
    <text evidence="4">Belongs to the glycosyl hydrolase 2 family. Beta-mannosidase A subfamily.</text>
</comment>
<keyword evidence="9" id="KW-0732">Signal</keyword>
<keyword evidence="10" id="KW-0378">Hydrolase</keyword>
<comment type="catalytic activity">
    <reaction evidence="1">
        <text>Hydrolysis of terminal, non-reducing beta-D-mannose residues in beta-D-mannosides.</text>
        <dbReference type="EC" id="3.2.1.25"/>
    </reaction>
</comment>
<dbReference type="GO" id="GO:0006516">
    <property type="term" value="P:glycoprotein catabolic process"/>
    <property type="evidence" value="ECO:0007669"/>
    <property type="project" value="TreeGrafter"/>
</dbReference>
<evidence type="ECO:0000256" key="5">
    <source>
        <dbReference type="ARBA" id="ARBA00011738"/>
    </source>
</evidence>
<keyword evidence="8" id="KW-0964">Secreted</keyword>
<evidence type="ECO:0000256" key="8">
    <source>
        <dbReference type="ARBA" id="ARBA00022525"/>
    </source>
</evidence>
<dbReference type="SUPFAM" id="SSF51445">
    <property type="entry name" value="(Trans)glycosidases"/>
    <property type="match status" value="1"/>
</dbReference>
<evidence type="ECO:0000259" key="15">
    <source>
        <dbReference type="Pfam" id="PF17786"/>
    </source>
</evidence>
<dbReference type="SUPFAM" id="SSF49303">
    <property type="entry name" value="beta-Galactosidase/glucuronidase domain"/>
    <property type="match status" value="1"/>
</dbReference>
<evidence type="ECO:0000256" key="7">
    <source>
        <dbReference type="ARBA" id="ARBA00021795"/>
    </source>
</evidence>
<evidence type="ECO:0000256" key="4">
    <source>
        <dbReference type="ARBA" id="ARBA00007483"/>
    </source>
</evidence>
<proteinExistence type="inferred from homology"/>
<dbReference type="Pfam" id="PF17753">
    <property type="entry name" value="Ig_mannosidase"/>
    <property type="match status" value="1"/>
</dbReference>
<comment type="pathway">
    <text evidence="3">Glycan metabolism; N-glycan degradation.</text>
</comment>
<dbReference type="InterPro" id="IPR013783">
    <property type="entry name" value="Ig-like_fold"/>
</dbReference>
<dbReference type="EMBL" id="JAWDJX010000004">
    <property type="protein sequence ID" value="KAK3056894.1"/>
    <property type="molecule type" value="Genomic_DNA"/>
</dbReference>
<dbReference type="EC" id="3.2.1.25" evidence="6"/>
<dbReference type="Pfam" id="PF17786">
    <property type="entry name" value="Mannosidase_ig"/>
    <property type="match status" value="1"/>
</dbReference>
<dbReference type="AlphaFoldDB" id="A0AAJ0LVB6"/>
<evidence type="ECO:0000313" key="16">
    <source>
        <dbReference type="EMBL" id="KAK3056894.1"/>
    </source>
</evidence>
<dbReference type="InterPro" id="IPR041625">
    <property type="entry name" value="Beta-mannosidase_Ig"/>
</dbReference>
<protein>
    <recommendedName>
        <fullName evidence="7">Beta-mannosidase A</fullName>
        <ecNumber evidence="6">3.2.1.25</ecNumber>
    </recommendedName>
    <alternativeName>
        <fullName evidence="13">Mannanase A</fullName>
    </alternativeName>
</protein>
<dbReference type="PANTHER" id="PTHR43730">
    <property type="entry name" value="BETA-MANNOSIDASE"/>
    <property type="match status" value="1"/>
</dbReference>
<comment type="caution">
    <text evidence="16">The sequence shown here is derived from an EMBL/GenBank/DDBJ whole genome shotgun (WGS) entry which is preliminary data.</text>
</comment>
<feature type="domain" description="Mannosidase Ig/CBM-like" evidence="15">
    <location>
        <begin position="155"/>
        <end position="231"/>
    </location>
</feature>
<dbReference type="Gene3D" id="3.20.20.80">
    <property type="entry name" value="Glycosidases"/>
    <property type="match status" value="1"/>
</dbReference>
<feature type="domain" description="Beta-mannosidase Ig-fold" evidence="14">
    <location>
        <begin position="257"/>
        <end position="336"/>
    </location>
</feature>
<evidence type="ECO:0000259" key="14">
    <source>
        <dbReference type="Pfam" id="PF17753"/>
    </source>
</evidence>
<evidence type="ECO:0000256" key="2">
    <source>
        <dbReference type="ARBA" id="ARBA00004613"/>
    </source>
</evidence>
<dbReference type="FunFam" id="2.60.40.10:FF:001511">
    <property type="entry name" value="Beta-mannosidase A"/>
    <property type="match status" value="1"/>
</dbReference>
<sequence>MPSLQSWEQQVSAEYLSFNSSVVFLRDHHYPPGGLNTSNYVNSSYGQAQMTEAVELWYPVPDKADPLANFSAWCWATQIFQADLYKSEIQFYRRGSGLPERQLGSLYWQLEDIWVAPTWAGIEYDGRWKVLHYTAADIYSHVIIAPYYNVTTGLLEAWVTSDLWSAVQGTATFDWLDWSGAQLDVDTPTQVEFEVGAINSTRVLSTNVTNLLKGQDPTDVVLRMQVSASGRLPNSEMKMTLRHENWFHASPLNTAQLQDPGLKLQYSNDTESFNVTATTGVAAWVWLDYPGGAVVSFDSNGFWLAPGEGRMIGYRVKSDDTDGGWVDEVTAMSMWNQTLR</sequence>
<evidence type="ECO:0000256" key="12">
    <source>
        <dbReference type="ARBA" id="ARBA00023295"/>
    </source>
</evidence>
<dbReference type="InterPro" id="IPR036156">
    <property type="entry name" value="Beta-gal/glucu_dom_sf"/>
</dbReference>
<evidence type="ECO:0000256" key="9">
    <source>
        <dbReference type="ARBA" id="ARBA00022729"/>
    </source>
</evidence>
<gene>
    <name evidence="16" type="ORF">LTR09_001932</name>
</gene>
<dbReference type="InterPro" id="IPR017853">
    <property type="entry name" value="GH"/>
</dbReference>
<dbReference type="InterPro" id="IPR050887">
    <property type="entry name" value="Beta-mannosidase_GH2"/>
</dbReference>
<evidence type="ECO:0000256" key="6">
    <source>
        <dbReference type="ARBA" id="ARBA00012754"/>
    </source>
</evidence>
<keyword evidence="12" id="KW-0326">Glycosidase</keyword>
<evidence type="ECO:0000256" key="1">
    <source>
        <dbReference type="ARBA" id="ARBA00000829"/>
    </source>
</evidence>
<dbReference type="InterPro" id="IPR041447">
    <property type="entry name" value="Mannosidase_ig"/>
</dbReference>
<name>A0AAJ0LVB6_9PEZI</name>
<dbReference type="Proteomes" id="UP001271007">
    <property type="component" value="Unassembled WGS sequence"/>
</dbReference>
<keyword evidence="11" id="KW-0325">Glycoprotein</keyword>
<evidence type="ECO:0000256" key="10">
    <source>
        <dbReference type="ARBA" id="ARBA00022801"/>
    </source>
</evidence>
<dbReference type="Gene3D" id="2.60.40.10">
    <property type="entry name" value="Immunoglobulins"/>
    <property type="match status" value="2"/>
</dbReference>
<dbReference type="GO" id="GO:0004567">
    <property type="term" value="F:beta-mannosidase activity"/>
    <property type="evidence" value="ECO:0007669"/>
    <property type="project" value="UniProtKB-EC"/>
</dbReference>
<organism evidence="16 17">
    <name type="scientific">Extremus antarcticus</name>
    <dbReference type="NCBI Taxonomy" id="702011"/>
    <lineage>
        <taxon>Eukaryota</taxon>
        <taxon>Fungi</taxon>
        <taxon>Dikarya</taxon>
        <taxon>Ascomycota</taxon>
        <taxon>Pezizomycotina</taxon>
        <taxon>Dothideomycetes</taxon>
        <taxon>Dothideomycetidae</taxon>
        <taxon>Mycosphaerellales</taxon>
        <taxon>Extremaceae</taxon>
        <taxon>Extremus</taxon>
    </lineage>
</organism>
<evidence type="ECO:0000256" key="13">
    <source>
        <dbReference type="ARBA" id="ARBA00031061"/>
    </source>
</evidence>
<reference evidence="16" key="1">
    <citation type="submission" date="2023-04" db="EMBL/GenBank/DDBJ databases">
        <title>Black Yeasts Isolated from many extreme environments.</title>
        <authorList>
            <person name="Coleine C."/>
            <person name="Stajich J.E."/>
            <person name="Selbmann L."/>
        </authorList>
    </citation>
    <scope>NUCLEOTIDE SEQUENCE</scope>
    <source>
        <strain evidence="16">CCFEE 5312</strain>
    </source>
</reference>